<dbReference type="AlphaFoldDB" id="A4IL45"/>
<keyword evidence="1" id="KW-0472">Membrane</keyword>
<evidence type="ECO:0000313" key="2">
    <source>
        <dbReference type="EMBL" id="ABO66049.1"/>
    </source>
</evidence>
<dbReference type="Proteomes" id="UP000001578">
    <property type="component" value="Chromosome"/>
</dbReference>
<keyword evidence="1" id="KW-0812">Transmembrane</keyword>
<name>A4IL45_GEOTN</name>
<dbReference type="KEGG" id="gtn:GTNG_0669"/>
<organism evidence="2 3">
    <name type="scientific">Geobacillus thermodenitrificans (strain NG80-2)</name>
    <dbReference type="NCBI Taxonomy" id="420246"/>
    <lineage>
        <taxon>Bacteria</taxon>
        <taxon>Bacillati</taxon>
        <taxon>Bacillota</taxon>
        <taxon>Bacilli</taxon>
        <taxon>Bacillales</taxon>
        <taxon>Anoxybacillaceae</taxon>
        <taxon>Geobacillus</taxon>
    </lineage>
</organism>
<reference evidence="2 3" key="1">
    <citation type="journal article" date="2007" name="Proc. Natl. Acad. Sci. U.S.A.">
        <title>Genome and proteome of long-chain alkane degrading Geobacillus thermodenitrificans NG80-2 isolated from a deep-subsurface oil reservoir.</title>
        <authorList>
            <person name="Feng L."/>
            <person name="Wang W."/>
            <person name="Cheng J."/>
            <person name="Ren Y."/>
            <person name="Zhao G."/>
            <person name="Gao C."/>
            <person name="Tang Y."/>
            <person name="Liu X."/>
            <person name="Han W."/>
            <person name="Peng X."/>
            <person name="Liu R."/>
            <person name="Wang L."/>
        </authorList>
    </citation>
    <scope>NUCLEOTIDE SEQUENCE [LARGE SCALE GENOMIC DNA]</scope>
    <source>
        <strain evidence="2 3">NG80-2</strain>
    </source>
</reference>
<sequence>MEKCDFAIASVFIVSPLLLFSLFHRLANKGEKKSSKIIKYTFDFIFMQYYNENYMKHIGRWTG</sequence>
<accession>A4IL45</accession>
<evidence type="ECO:0000313" key="3">
    <source>
        <dbReference type="Proteomes" id="UP000001578"/>
    </source>
</evidence>
<feature type="transmembrane region" description="Helical" evidence="1">
    <location>
        <begin position="6"/>
        <end position="27"/>
    </location>
</feature>
<evidence type="ECO:0000256" key="1">
    <source>
        <dbReference type="SAM" id="Phobius"/>
    </source>
</evidence>
<dbReference type="EMBL" id="CP000557">
    <property type="protein sequence ID" value="ABO66049.1"/>
    <property type="molecule type" value="Genomic_DNA"/>
</dbReference>
<protein>
    <submittedName>
        <fullName evidence="2">Uncharacterized protein</fullName>
    </submittedName>
</protein>
<keyword evidence="1" id="KW-1133">Transmembrane helix</keyword>
<proteinExistence type="predicted"/>
<dbReference type="HOGENOM" id="CLU_2879502_0_0_9"/>
<gene>
    <name evidence="2" type="ordered locus">GTNG_0669</name>
</gene>